<keyword evidence="1" id="KW-0732">Signal</keyword>
<evidence type="ECO:0000313" key="2">
    <source>
        <dbReference type="EMBL" id="PWZ57240.1"/>
    </source>
</evidence>
<organism evidence="2">
    <name type="scientific">Zea mays</name>
    <name type="common">Maize</name>
    <dbReference type="NCBI Taxonomy" id="4577"/>
    <lineage>
        <taxon>Eukaryota</taxon>
        <taxon>Viridiplantae</taxon>
        <taxon>Streptophyta</taxon>
        <taxon>Embryophyta</taxon>
        <taxon>Tracheophyta</taxon>
        <taxon>Spermatophyta</taxon>
        <taxon>Magnoliopsida</taxon>
        <taxon>Liliopsida</taxon>
        <taxon>Poales</taxon>
        <taxon>Poaceae</taxon>
        <taxon>PACMAD clade</taxon>
        <taxon>Panicoideae</taxon>
        <taxon>Andropogonodae</taxon>
        <taxon>Andropogoneae</taxon>
        <taxon>Tripsacinae</taxon>
        <taxon>Zea</taxon>
    </lineage>
</organism>
<reference evidence="2" key="1">
    <citation type="journal article" date="2018" name="Nat. Genet.">
        <title>Extensive intraspecific gene order and gene structural variations between Mo17 and other maize genomes.</title>
        <authorList>
            <person name="Sun S."/>
            <person name="Zhou Y."/>
            <person name="Chen J."/>
            <person name="Shi J."/>
            <person name="Zhao H."/>
            <person name="Zhao H."/>
            <person name="Song W."/>
            <person name="Zhang M."/>
            <person name="Cui Y."/>
            <person name="Dong X."/>
            <person name="Liu H."/>
            <person name="Ma X."/>
            <person name="Jiao Y."/>
            <person name="Wang B."/>
            <person name="Wei X."/>
            <person name="Stein J.C."/>
            <person name="Glaubitz J.C."/>
            <person name="Lu F."/>
            <person name="Yu G."/>
            <person name="Liang C."/>
            <person name="Fengler K."/>
            <person name="Li B."/>
            <person name="Rafalski A."/>
            <person name="Schnable P.S."/>
            <person name="Ware D.H."/>
            <person name="Buckler E.S."/>
            <person name="Lai J."/>
        </authorList>
    </citation>
    <scope>NUCLEOTIDE SEQUENCE [LARGE SCALE GENOMIC DNA]</scope>
    <source>
        <tissue evidence="2">Seedling</tissue>
    </source>
</reference>
<feature type="chain" id="PRO_5016366498" evidence="1">
    <location>
        <begin position="31"/>
        <end position="82"/>
    </location>
</feature>
<gene>
    <name evidence="2" type="ORF">Zm00014a_018897</name>
</gene>
<evidence type="ECO:0000256" key="1">
    <source>
        <dbReference type="SAM" id="SignalP"/>
    </source>
</evidence>
<dbReference type="AlphaFoldDB" id="A0A317YF90"/>
<comment type="caution">
    <text evidence="2">The sequence shown here is derived from an EMBL/GenBank/DDBJ whole genome shotgun (WGS) entry which is preliminary data.</text>
</comment>
<feature type="signal peptide" evidence="1">
    <location>
        <begin position="1"/>
        <end position="30"/>
    </location>
</feature>
<proteinExistence type="predicted"/>
<dbReference type="Proteomes" id="UP000251960">
    <property type="component" value="Chromosome 1"/>
</dbReference>
<sequence>MSSGNKISVALLSVALVGLLLCHLATTASAHQKDIHVLGSVDGSSDGSSPESEGRVVYADMKLADTESDAPAPAPAPGPSSG</sequence>
<name>A0A317YF90_MAIZE</name>
<accession>A0A317YF90</accession>
<dbReference type="EMBL" id="NCVQ01000001">
    <property type="protein sequence ID" value="PWZ57240.1"/>
    <property type="molecule type" value="Genomic_DNA"/>
</dbReference>
<protein>
    <submittedName>
        <fullName evidence="2">Uncharacterized protein</fullName>
    </submittedName>
</protein>